<feature type="domain" description="Swc3 C-terminal" evidence="3">
    <location>
        <begin position="477"/>
        <end position="648"/>
    </location>
</feature>
<feature type="compositionally biased region" description="Polar residues" evidence="1">
    <location>
        <begin position="422"/>
        <end position="431"/>
    </location>
</feature>
<dbReference type="Proteomes" id="UP000054886">
    <property type="component" value="Unassembled WGS sequence"/>
</dbReference>
<dbReference type="PANTHER" id="PTHR28108">
    <property type="entry name" value="SWR1-COMPLEX PROTEIN 3"/>
    <property type="match status" value="1"/>
</dbReference>
<dbReference type="VEuPathDB" id="FungiDB:B1J91_H06391g"/>
<organism evidence="4 5">
    <name type="scientific">Candida glabrata</name>
    <name type="common">Yeast</name>
    <name type="synonym">Torulopsis glabrata</name>
    <dbReference type="NCBI Taxonomy" id="5478"/>
    <lineage>
        <taxon>Eukaryota</taxon>
        <taxon>Fungi</taxon>
        <taxon>Dikarya</taxon>
        <taxon>Ascomycota</taxon>
        <taxon>Saccharomycotina</taxon>
        <taxon>Saccharomycetes</taxon>
        <taxon>Saccharomycetales</taxon>
        <taxon>Saccharomycetaceae</taxon>
        <taxon>Nakaseomyces</taxon>
    </lineage>
</organism>
<dbReference type="Pfam" id="PF26242">
    <property type="entry name" value="Swc3_C"/>
    <property type="match status" value="1"/>
</dbReference>
<dbReference type="AlphaFoldDB" id="A0A0W0D8S2"/>
<proteinExistence type="predicted"/>
<sequence length="659" mass="76283">MAVALRARNAVKVEDGIDTSNIIEEVDDNTKGTRSRASRRRRRRGDEEEKHSEEETYNEFNDDGTLKTEGTLQTGNGSGRPFELVAGLPCSLDVPQYNSALTFPLSVRDSGVLYSSLLSSRRTWISGEMFEVYWTRANKVPSLAIKDETIIKELESSKEQDASGKDRMQRMCDCELMAGPHTFSIKLFIVKDDEKEKKWQEEQEYKKKEKEEQKKLESEQRKKRAEEKKQMLQLKKQEREKQMQLQKEARARAKKEQAEARQRQKEEERQRKLMNKERVKEQKASTSKPKKEQNEKNSDQHMIANLNIMAQRDPELKKLMAKVANGQANMQEIEEFKRVIELAKNLPPPGTPPAKPEVQKAQSKPTDSNETSADSSKSEILPGSKTNESDKKATAEQATEPKTRSDENKPESESQSRDNSEKSAFSDNQEASIKKETDANSVIKKESSDGDGNKSQQPKRKYNKAPKVADELTEKEKEMQLTAFQQKYVTGAELVLEFAENTNFRFLLPKKAIIQYIPESNRYKMSWLQIHNQSDITRFYKRQVKELTRRIHNAEEKQRVTDEYNVFRDKKCPSPLFSSMTVTFSGIHVKFNSIMMNSFDPKEEVRGYMEDVLAVGTRLSGYNLWYQLDGYDDRELAERLRSELNEYEQSLKPKRQKKQ</sequence>
<dbReference type="VEuPathDB" id="FungiDB:CAGL0H06391g"/>
<dbReference type="PANTHER" id="PTHR28108:SF1">
    <property type="entry name" value="SWR1-COMPLEX PROTEIN 3"/>
    <property type="match status" value="1"/>
</dbReference>
<dbReference type="GO" id="GO:0031492">
    <property type="term" value="F:nucleosomal DNA binding"/>
    <property type="evidence" value="ECO:0007669"/>
    <property type="project" value="EnsemblFungi"/>
</dbReference>
<protein>
    <submittedName>
        <fullName evidence="4">SWR1-complex protein 3</fullName>
    </submittedName>
</protein>
<feature type="domain" description="SWR1-complex protein 3" evidence="2">
    <location>
        <begin position="80"/>
        <end position="194"/>
    </location>
</feature>
<gene>
    <name evidence="4" type="ORF">AO440_002165</name>
</gene>
<evidence type="ECO:0000259" key="3">
    <source>
        <dbReference type="Pfam" id="PF26242"/>
    </source>
</evidence>
<dbReference type="VEuPathDB" id="FungiDB:GWK60_H06303"/>
<name>A0A0W0D8S2_CANGB</name>
<feature type="region of interest" description="Disordered" evidence="1">
    <location>
        <begin position="341"/>
        <end position="470"/>
    </location>
</feature>
<dbReference type="Pfam" id="PF24707">
    <property type="entry name" value="Swc3"/>
    <property type="match status" value="1"/>
</dbReference>
<evidence type="ECO:0000313" key="4">
    <source>
        <dbReference type="EMBL" id="KTB04606.1"/>
    </source>
</evidence>
<dbReference type="InterPro" id="IPR058986">
    <property type="entry name" value="Swc3_C"/>
</dbReference>
<dbReference type="EMBL" id="LLZZ01000116">
    <property type="protein sequence ID" value="KTB04606.1"/>
    <property type="molecule type" value="Genomic_DNA"/>
</dbReference>
<dbReference type="InterPro" id="IPR057558">
    <property type="entry name" value="Swc3_dom"/>
</dbReference>
<evidence type="ECO:0000313" key="5">
    <source>
        <dbReference type="Proteomes" id="UP000054886"/>
    </source>
</evidence>
<evidence type="ECO:0000259" key="2">
    <source>
        <dbReference type="Pfam" id="PF24707"/>
    </source>
</evidence>
<feature type="compositionally biased region" description="Basic and acidic residues" evidence="1">
    <location>
        <begin position="203"/>
        <end position="299"/>
    </location>
</feature>
<feature type="compositionally biased region" description="Basic and acidic residues" evidence="1">
    <location>
        <begin position="44"/>
        <end position="54"/>
    </location>
</feature>
<evidence type="ECO:0000256" key="1">
    <source>
        <dbReference type="SAM" id="MobiDB-lite"/>
    </source>
</evidence>
<dbReference type="VEuPathDB" id="FungiDB:GVI51_H06237"/>
<feature type="region of interest" description="Disordered" evidence="1">
    <location>
        <begin position="203"/>
        <end position="309"/>
    </location>
</feature>
<feature type="compositionally biased region" description="Polar residues" evidence="1">
    <location>
        <begin position="360"/>
        <end position="375"/>
    </location>
</feature>
<dbReference type="GO" id="GO:0000812">
    <property type="term" value="C:Swr1 complex"/>
    <property type="evidence" value="ECO:0007669"/>
    <property type="project" value="EnsemblFungi"/>
</dbReference>
<comment type="caution">
    <text evidence="4">The sequence shown here is derived from an EMBL/GenBank/DDBJ whole genome shotgun (WGS) entry which is preliminary data.</text>
</comment>
<dbReference type="GO" id="GO:0140849">
    <property type="term" value="F:ATP-dependent H2AZ histone chaperone activity"/>
    <property type="evidence" value="ECO:0007669"/>
    <property type="project" value="InterPro"/>
</dbReference>
<feature type="region of interest" description="Disordered" evidence="1">
    <location>
        <begin position="28"/>
        <end position="68"/>
    </location>
</feature>
<feature type="compositionally biased region" description="Basic and acidic residues" evidence="1">
    <location>
        <begin position="387"/>
        <end position="421"/>
    </location>
</feature>
<dbReference type="GO" id="GO:0007029">
    <property type="term" value="P:endoplasmic reticulum organization"/>
    <property type="evidence" value="ECO:0007669"/>
    <property type="project" value="EnsemblFungi"/>
</dbReference>
<dbReference type="InterPro" id="IPR037651">
    <property type="entry name" value="Swc3"/>
</dbReference>
<feature type="compositionally biased region" description="Basic and acidic residues" evidence="1">
    <location>
        <begin position="432"/>
        <end position="452"/>
    </location>
</feature>
<reference evidence="4 5" key="1">
    <citation type="submission" date="2015-10" db="EMBL/GenBank/DDBJ databases">
        <title>Draft genomes sequences of Candida glabrata isolates 1A, 1B, 2A, 2B, 3A and 3B.</title>
        <authorList>
            <person name="Haavelsrud O.E."/>
            <person name="Gaustad P."/>
        </authorList>
    </citation>
    <scope>NUCLEOTIDE SEQUENCE [LARGE SCALE GENOMIC DNA]</scope>
    <source>
        <strain evidence="4">910700640</strain>
    </source>
</reference>
<accession>A0A0W0D8S2</accession>
<feature type="compositionally biased region" description="Pro residues" evidence="1">
    <location>
        <begin position="346"/>
        <end position="355"/>
    </location>
</feature>
<feature type="compositionally biased region" description="Basic residues" evidence="1">
    <location>
        <begin position="33"/>
        <end position="43"/>
    </location>
</feature>